<dbReference type="Proteomes" id="UP000190150">
    <property type="component" value="Unassembled WGS sequence"/>
</dbReference>
<dbReference type="AlphaFoldDB" id="A0A1T5AVG5"/>
<dbReference type="OrthoDB" id="1095195at2"/>
<accession>A0A1T5AVG5</accession>
<gene>
    <name evidence="2" type="ORF">SAMN05660841_00199</name>
</gene>
<reference evidence="3" key="1">
    <citation type="submission" date="2017-02" db="EMBL/GenBank/DDBJ databases">
        <authorList>
            <person name="Varghese N."/>
            <person name="Submissions S."/>
        </authorList>
    </citation>
    <scope>NUCLEOTIDE SEQUENCE [LARGE SCALE GENOMIC DNA]</scope>
    <source>
        <strain evidence="3">DSM 24091</strain>
    </source>
</reference>
<evidence type="ECO:0000313" key="2">
    <source>
        <dbReference type="EMBL" id="SKB38780.1"/>
    </source>
</evidence>
<feature type="signal peptide" evidence="1">
    <location>
        <begin position="1"/>
        <end position="20"/>
    </location>
</feature>
<organism evidence="2 3">
    <name type="scientific">Sphingobacterium nematocida</name>
    <dbReference type="NCBI Taxonomy" id="1513896"/>
    <lineage>
        <taxon>Bacteria</taxon>
        <taxon>Pseudomonadati</taxon>
        <taxon>Bacteroidota</taxon>
        <taxon>Sphingobacteriia</taxon>
        <taxon>Sphingobacteriales</taxon>
        <taxon>Sphingobacteriaceae</taxon>
        <taxon>Sphingobacterium</taxon>
    </lineage>
</organism>
<evidence type="ECO:0000256" key="1">
    <source>
        <dbReference type="SAM" id="SignalP"/>
    </source>
</evidence>
<keyword evidence="3" id="KW-1185">Reference proteome</keyword>
<dbReference type="STRING" id="1513896.SAMN05660841_00199"/>
<sequence length="519" mass="58422">MKRFGIALWLTLVMSLHSCMKDLGNYNYTNINTFAISGLAENYIVKTNVDTLRVNPKLDMSIPDTDPQRYTYRWIIRLENALDAVFQDTIGYTPQLIYPVEIPERDYKLVFQIKDKKTDVVWEKSSVVQVKSATARGIMLIGEDENQQAEIDMVSMIADTTIVRNLLSRSGLPPLREPIGIQHSGGAVQQKLWVFTGEGSYFLNRSTFKGNINDNLAKITISNLSLTQEDLTPILMAPQLNNASGSSANSIGRVLLTKSGHIFGGNVFEIGGDYYLNPLNRESNNPQVLLPAAPYLFYPLISMSNMLWYDMVNNRFMNIPSFFSVSSSTALTDNPGDIFPWNQGNNGRKLIYGENTQNNDGGGTNGNSFAIMKDIEDNYFVYKFYAQGARPLKLGSYAIKSSIAINFGRATQYAFARYRTLLFYVADNKLYAYDYNPGNERLYQLNVTGNEEITMIKMDTQINPTSNSMYIATYNSSTKGTLQRFTLGTNPNTVELTPVANDKWDNLVKIKNMAWRAVN</sequence>
<dbReference type="EMBL" id="FUZF01000001">
    <property type="protein sequence ID" value="SKB38780.1"/>
    <property type="molecule type" value="Genomic_DNA"/>
</dbReference>
<dbReference type="InterPro" id="IPR032183">
    <property type="entry name" value="PKD-like"/>
</dbReference>
<evidence type="ECO:0000313" key="3">
    <source>
        <dbReference type="Proteomes" id="UP000190150"/>
    </source>
</evidence>
<name>A0A1T5AVG5_9SPHI</name>
<proteinExistence type="predicted"/>
<protein>
    <submittedName>
        <fullName evidence="2">PKD-like family protein</fullName>
    </submittedName>
</protein>
<dbReference type="RefSeq" id="WP_079640556.1">
    <property type="nucleotide sequence ID" value="NZ_FUZF01000001.1"/>
</dbReference>
<keyword evidence="1" id="KW-0732">Signal</keyword>
<dbReference type="Pfam" id="PF16407">
    <property type="entry name" value="PKD_2"/>
    <property type="match status" value="1"/>
</dbReference>
<feature type="chain" id="PRO_5012888400" evidence="1">
    <location>
        <begin position="21"/>
        <end position="519"/>
    </location>
</feature>